<organism evidence="2 3">
    <name type="scientific">Phaeovulum vinaykumarii</name>
    <dbReference type="NCBI Taxonomy" id="407234"/>
    <lineage>
        <taxon>Bacteria</taxon>
        <taxon>Pseudomonadati</taxon>
        <taxon>Pseudomonadota</taxon>
        <taxon>Alphaproteobacteria</taxon>
        <taxon>Rhodobacterales</taxon>
        <taxon>Paracoccaceae</taxon>
        <taxon>Phaeovulum</taxon>
    </lineage>
</organism>
<gene>
    <name evidence="2" type="ORF">SAMN05421795_103224</name>
</gene>
<evidence type="ECO:0000313" key="2">
    <source>
        <dbReference type="EMBL" id="SIS74797.1"/>
    </source>
</evidence>
<sequence length="163" mass="17206">MKPLRAARLALGLSAVLAAGAAQAQQDDPMSGDMGADMGSGMGADMGGFLGGVLEDETSTTTPQSMAEAPGALLRGLDKIAATSTDLRMDVGQTESYGGLEITLFECRYPADDPGAKAVAHLSIFDLRANQEVFRGWMLSDSPALSALDHPRYDVWVIRCRID</sequence>
<keyword evidence="3" id="KW-1185">Reference proteome</keyword>
<evidence type="ECO:0000313" key="3">
    <source>
        <dbReference type="Proteomes" id="UP000186098"/>
    </source>
</evidence>
<dbReference type="EMBL" id="FTOM01000003">
    <property type="protein sequence ID" value="SIS74797.1"/>
    <property type="molecule type" value="Genomic_DNA"/>
</dbReference>
<keyword evidence="1" id="KW-0732">Signal</keyword>
<name>A0A1N7LLV6_9RHOB</name>
<dbReference type="Pfam" id="PF09923">
    <property type="entry name" value="DUF2155"/>
    <property type="match status" value="1"/>
</dbReference>
<feature type="signal peptide" evidence="1">
    <location>
        <begin position="1"/>
        <end position="24"/>
    </location>
</feature>
<accession>A0A1N7LLV6</accession>
<dbReference type="Proteomes" id="UP000186098">
    <property type="component" value="Unassembled WGS sequence"/>
</dbReference>
<dbReference type="STRING" id="407234.SAMN05421795_103224"/>
<evidence type="ECO:0000256" key="1">
    <source>
        <dbReference type="SAM" id="SignalP"/>
    </source>
</evidence>
<dbReference type="AlphaFoldDB" id="A0A1N7LLV6"/>
<proteinExistence type="predicted"/>
<reference evidence="3" key="1">
    <citation type="submission" date="2017-01" db="EMBL/GenBank/DDBJ databases">
        <authorList>
            <person name="Varghese N."/>
            <person name="Submissions S."/>
        </authorList>
    </citation>
    <scope>NUCLEOTIDE SEQUENCE [LARGE SCALE GENOMIC DNA]</scope>
    <source>
        <strain evidence="3">DSM 18714</strain>
    </source>
</reference>
<evidence type="ECO:0008006" key="4">
    <source>
        <dbReference type="Google" id="ProtNLM"/>
    </source>
</evidence>
<dbReference type="InterPro" id="IPR019225">
    <property type="entry name" value="DUF2155"/>
</dbReference>
<feature type="chain" id="PRO_5009943330" description="DUF2155 domain-containing protein" evidence="1">
    <location>
        <begin position="25"/>
        <end position="163"/>
    </location>
</feature>
<dbReference type="RefSeq" id="WP_235816255.1">
    <property type="nucleotide sequence ID" value="NZ_FTOM01000003.1"/>
</dbReference>
<protein>
    <recommendedName>
        <fullName evidence="4">DUF2155 domain-containing protein</fullName>
    </recommendedName>
</protein>